<protein>
    <submittedName>
        <fullName evidence="1">Uncharacterized protein</fullName>
    </submittedName>
</protein>
<evidence type="ECO:0000313" key="2">
    <source>
        <dbReference type="Proteomes" id="UP000077927"/>
    </source>
</evidence>
<dbReference type="KEGG" id="rin:ACS15_2390"/>
<name>A0AAC9BIA7_9RALS</name>
<dbReference type="Proteomes" id="UP000077927">
    <property type="component" value="Chromosome 1"/>
</dbReference>
<accession>A0AAC9BIA7</accession>
<organism evidence="1 2">
    <name type="scientific">Ralstonia insidiosa</name>
    <dbReference type="NCBI Taxonomy" id="190721"/>
    <lineage>
        <taxon>Bacteria</taxon>
        <taxon>Pseudomonadati</taxon>
        <taxon>Pseudomonadota</taxon>
        <taxon>Betaproteobacteria</taxon>
        <taxon>Burkholderiales</taxon>
        <taxon>Burkholderiaceae</taxon>
        <taxon>Ralstonia</taxon>
    </lineage>
</organism>
<reference evidence="1 2" key="1">
    <citation type="submission" date="2015-09" db="EMBL/GenBank/DDBJ databases">
        <authorList>
            <person name="Xu Y."/>
            <person name="Nagy A."/>
            <person name="Liu N.T."/>
            <person name="Nou X."/>
        </authorList>
    </citation>
    <scope>NUCLEOTIDE SEQUENCE [LARGE SCALE GENOMIC DNA]</scope>
    <source>
        <strain evidence="1 2">FC1138</strain>
    </source>
</reference>
<sequence>MCLDRLVRNSVECCRRCAASGRQGCRRRMHEAGTRLNCTEYRL</sequence>
<evidence type="ECO:0000313" key="1">
    <source>
        <dbReference type="EMBL" id="ANH74321.1"/>
    </source>
</evidence>
<gene>
    <name evidence="1" type="ORF">ACS15_2390</name>
</gene>
<proteinExistence type="predicted"/>
<dbReference type="AlphaFoldDB" id="A0AAC9BIA7"/>
<dbReference type="EMBL" id="CP012605">
    <property type="protein sequence ID" value="ANH74321.1"/>
    <property type="molecule type" value="Genomic_DNA"/>
</dbReference>